<sequence length="263" mass="27343">MGLALITGRGALPRAVAEAQTVPPLVCALSGHAPEGLVPDIVFRLERLGGLMARLRRRGVDRICLCGGIDRPRLSPFAFDLATLRLLPTIRRALRRGDDGALRLTVALFETAGFTVVGAHEAAPGLLPPAGVPTAAEPDGATRADVRAGDAILAEMGRADLGQACILRDGQALARERDSGTDAMIAGLGTAGRGAILFKAPKPGQDRRVDLPTIGPATAAAAVAAGLRGIVIEAGGVIVLDRDEVVRRLDAAGLFLWLRERQG</sequence>
<gene>
    <name evidence="3" type="ORF">RISW2_08060</name>
</gene>
<feature type="domain" description="LpxI C-terminal" evidence="1">
    <location>
        <begin position="129"/>
        <end position="257"/>
    </location>
</feature>
<dbReference type="GO" id="GO:0016779">
    <property type="term" value="F:nucleotidyltransferase activity"/>
    <property type="evidence" value="ECO:0007669"/>
    <property type="project" value="UniProtKB-KW"/>
</dbReference>
<dbReference type="STRING" id="1449351.RISW2_08060"/>
<dbReference type="PANTHER" id="PTHR39962">
    <property type="entry name" value="BLL4848 PROTEIN"/>
    <property type="match status" value="1"/>
</dbReference>
<dbReference type="RefSeq" id="WP_043765822.1">
    <property type="nucleotide sequence ID" value="NZ_JAME01000002.1"/>
</dbReference>
<organism evidence="3 4">
    <name type="scientific">Roseivivax isoporae LMG 25204</name>
    <dbReference type="NCBI Taxonomy" id="1449351"/>
    <lineage>
        <taxon>Bacteria</taxon>
        <taxon>Pseudomonadati</taxon>
        <taxon>Pseudomonadota</taxon>
        <taxon>Alphaproteobacteria</taxon>
        <taxon>Rhodobacterales</taxon>
        <taxon>Roseobacteraceae</taxon>
        <taxon>Roseivivax</taxon>
    </lineage>
</organism>
<dbReference type="Gene3D" id="3.40.140.80">
    <property type="match status" value="1"/>
</dbReference>
<dbReference type="InterPro" id="IPR041255">
    <property type="entry name" value="LpxI_N"/>
</dbReference>
<reference evidence="3 4" key="1">
    <citation type="submission" date="2014-01" db="EMBL/GenBank/DDBJ databases">
        <title>Roseivivax isoporae LMG 25204 Genome Sequencing.</title>
        <authorList>
            <person name="Lai Q."/>
            <person name="Li G."/>
            <person name="Shao Z."/>
        </authorList>
    </citation>
    <scope>NUCLEOTIDE SEQUENCE [LARGE SCALE GENOMIC DNA]</scope>
    <source>
        <strain evidence="3 4">LMG 25204</strain>
    </source>
</reference>
<comment type="caution">
    <text evidence="3">The sequence shown here is derived from an EMBL/GenBank/DDBJ whole genome shotgun (WGS) entry which is preliminary data.</text>
</comment>
<protein>
    <submittedName>
        <fullName evidence="3">Phosphatidate cytidylyltransferase</fullName>
    </submittedName>
</protein>
<proteinExistence type="predicted"/>
<keyword evidence="4" id="KW-1185">Reference proteome</keyword>
<accession>X7FF99</accession>
<dbReference type="AlphaFoldDB" id="X7FF99"/>
<keyword evidence="3" id="KW-0548">Nucleotidyltransferase</keyword>
<evidence type="ECO:0000259" key="1">
    <source>
        <dbReference type="Pfam" id="PF06230"/>
    </source>
</evidence>
<evidence type="ECO:0000259" key="2">
    <source>
        <dbReference type="Pfam" id="PF17930"/>
    </source>
</evidence>
<evidence type="ECO:0000313" key="4">
    <source>
        <dbReference type="Proteomes" id="UP000023430"/>
    </source>
</evidence>
<dbReference type="InterPro" id="IPR053174">
    <property type="entry name" value="LpxI"/>
</dbReference>
<dbReference type="eggNOG" id="COG3494">
    <property type="taxonomic scope" value="Bacteria"/>
</dbReference>
<dbReference type="InterPro" id="IPR043167">
    <property type="entry name" value="LpxI_C_sf"/>
</dbReference>
<dbReference type="EMBL" id="JAME01000002">
    <property type="protein sequence ID" value="ETX30751.1"/>
    <property type="molecule type" value="Genomic_DNA"/>
</dbReference>
<dbReference type="OrthoDB" id="9789836at2"/>
<dbReference type="PANTHER" id="PTHR39962:SF1">
    <property type="entry name" value="LPXI FAMILY PROTEIN"/>
    <property type="match status" value="1"/>
</dbReference>
<dbReference type="Pfam" id="PF06230">
    <property type="entry name" value="LpxI_C"/>
    <property type="match status" value="1"/>
</dbReference>
<dbReference type="InterPro" id="IPR010415">
    <property type="entry name" value="LpxI_C"/>
</dbReference>
<dbReference type="Gene3D" id="3.40.50.20">
    <property type="match status" value="1"/>
</dbReference>
<dbReference type="Proteomes" id="UP000023430">
    <property type="component" value="Unassembled WGS sequence"/>
</dbReference>
<dbReference type="PATRIC" id="fig|1449351.3.peg.414"/>
<keyword evidence="3" id="KW-0808">Transferase</keyword>
<name>X7FF99_9RHOB</name>
<evidence type="ECO:0000313" key="3">
    <source>
        <dbReference type="EMBL" id="ETX30751.1"/>
    </source>
</evidence>
<dbReference type="Pfam" id="PF17930">
    <property type="entry name" value="LpxI_N"/>
    <property type="match status" value="1"/>
</dbReference>
<feature type="domain" description="LpxI N-terminal" evidence="2">
    <location>
        <begin position="3"/>
        <end position="126"/>
    </location>
</feature>